<gene>
    <name evidence="7" type="ORF">OSB04_032159</name>
</gene>
<dbReference type="SUPFAM" id="SSF56672">
    <property type="entry name" value="DNA/RNA polymerases"/>
    <property type="match status" value="1"/>
</dbReference>
<accession>A0AA38SN42</accession>
<dbReference type="InterPro" id="IPR013103">
    <property type="entry name" value="RVT_2"/>
</dbReference>
<dbReference type="GO" id="GO:0046872">
    <property type="term" value="F:metal ion binding"/>
    <property type="evidence" value="ECO:0007669"/>
    <property type="project" value="UniProtKB-KW"/>
</dbReference>
<evidence type="ECO:0000256" key="2">
    <source>
        <dbReference type="ARBA" id="ARBA00022723"/>
    </source>
</evidence>
<organism evidence="7 8">
    <name type="scientific">Centaurea solstitialis</name>
    <name type="common">yellow star-thistle</name>
    <dbReference type="NCBI Taxonomy" id="347529"/>
    <lineage>
        <taxon>Eukaryota</taxon>
        <taxon>Viridiplantae</taxon>
        <taxon>Streptophyta</taxon>
        <taxon>Embryophyta</taxon>
        <taxon>Tracheophyta</taxon>
        <taxon>Spermatophyta</taxon>
        <taxon>Magnoliopsida</taxon>
        <taxon>eudicotyledons</taxon>
        <taxon>Gunneridae</taxon>
        <taxon>Pentapetalae</taxon>
        <taxon>asterids</taxon>
        <taxon>campanulids</taxon>
        <taxon>Asterales</taxon>
        <taxon>Asteraceae</taxon>
        <taxon>Carduoideae</taxon>
        <taxon>Cardueae</taxon>
        <taxon>Centaureinae</taxon>
        <taxon>Centaurea</taxon>
    </lineage>
</organism>
<reference evidence="7" key="1">
    <citation type="submission" date="2023-03" db="EMBL/GenBank/DDBJ databases">
        <title>Chromosome-scale reference genome and RAD-based genetic map of yellow starthistle (Centaurea solstitialis) reveal putative structural variation and QTLs associated with invader traits.</title>
        <authorList>
            <person name="Reatini B."/>
            <person name="Cang F.A."/>
            <person name="Jiang Q."/>
            <person name="Mckibben M.T.W."/>
            <person name="Barker M.S."/>
            <person name="Rieseberg L.H."/>
            <person name="Dlugosch K.M."/>
        </authorList>
    </citation>
    <scope>NUCLEOTIDE SEQUENCE</scope>
    <source>
        <strain evidence="7">CAN-66</strain>
        <tissue evidence="7">Leaf</tissue>
    </source>
</reference>
<dbReference type="PROSITE" id="PS50994">
    <property type="entry name" value="INTEGRASE"/>
    <property type="match status" value="1"/>
</dbReference>
<evidence type="ECO:0000256" key="4">
    <source>
        <dbReference type="ARBA" id="ARBA00022801"/>
    </source>
</evidence>
<proteinExistence type="predicted"/>
<evidence type="ECO:0000256" key="1">
    <source>
        <dbReference type="ARBA" id="ARBA00022670"/>
    </source>
</evidence>
<sequence>MSDDDGNSGNDLTLQLANLLKNSQPKSPKLSDNLQINLKLNSQNYALWTRMIRVAIGGRSKSLLDHLTSNPPDKQHETYEQWEQDDLVVFSWLIQNIEPALAGNLTEFPIAKSLWDALTFNLHVRANDIKQNNSSLEEFWITLQGVWGEIDRIDPNPMTCPADIQRYSKIRSEQKLFQFLNAIDRKEIIRLEPLPTVEAAYATVRKEAAHQNILGATLNDAQGIVAGLIATEMEGLGLATKGYRRGDEKKPGSMPREDKSHLKCDHCGMTKHTKKGTKATGMEKGKTSTVTSANDGNRSTGFGGMAAAATAGLNGKDDDFSMCTGTGVEGEVSTTPSYPQSNFFEICKQYPKYNGNANVAQNHVGKQNKSWIFDCGATDTMTYELSDLTSLSKPRKTYIETANGGKMDVKTGGTIEISSTLRLSNCLYVPSLSHKILSISHVTKELNCSDIRTGRIIGRGTERHGLYYMDEVTQNGTVMLAHGSAEREAWLWHRRLGHPSTGYLHILFPEFFPSNSTSLCETCVLAKSHRKTFKPNNTRVELPFSLIHSDVWGPASTIGGQNFRFFLLDRFTVFYAMIQTQFQKNIQIFRSDNGGEFVNTHMKQFFQSKGIIHQTTCPHTPEQNGVAERKNRILLEMTRALLIESQVPQVYWPEALATATYLLNRLPTKILKLKTPLETLEEYTKIPPVLTLEPNVFGCTTFVHIPKSHRNKLDPCAEKCVFVGYGVNRKGYRCYNPETRHMFTTMNCHFLETKYYYSSKHNGQREEEYDILSWLKYVTTSEESCTNHSTNNESPEIQSNPNISVTGEVPPNLMSEVSDSHPSDFVEHIELTDDVNATCQEETKQTVEEVLQEHEQPVQEAVSGRYVLPPRANRGVPPKRYSPEKQSRSSKYPMTNIAKGNLSTEEKTFVASLYSEEIHGNIEQALKSKNWKDAMETEMEALVKNKTWEKCALPQGKKPVGCRWVFTIKYKPDGTIERHKARLVAKGYTQTYGIDYLETFSPVAKINTIRVLFSITTNEGWPLHQFDVKNAFLHGELKEEVYMEAPPGFSDNFKTGEVCRLKKSLYGLKQSPRAWFGRFTLAMKKYGFKQSNSDHTLFLKRKGKFVTCLIIYVDDMIITGNDKEEITKLKEGLFTEFEMKDLGELKYFLGIEVLRSKQGIFICQKKYVLDYW</sequence>
<dbReference type="InterPro" id="IPR054722">
    <property type="entry name" value="PolX-like_BBD"/>
</dbReference>
<feature type="compositionally biased region" description="Polar residues" evidence="5">
    <location>
        <begin position="287"/>
        <end position="297"/>
    </location>
</feature>
<protein>
    <recommendedName>
        <fullName evidence="6">Integrase catalytic domain-containing protein</fullName>
    </recommendedName>
</protein>
<keyword evidence="3" id="KW-0064">Aspartyl protease</keyword>
<dbReference type="Gene3D" id="3.30.420.10">
    <property type="entry name" value="Ribonuclease H-like superfamily/Ribonuclease H"/>
    <property type="match status" value="1"/>
</dbReference>
<dbReference type="Pfam" id="PF22936">
    <property type="entry name" value="Pol_BBD"/>
    <property type="match status" value="1"/>
</dbReference>
<dbReference type="Proteomes" id="UP001172457">
    <property type="component" value="Chromosome 8"/>
</dbReference>
<dbReference type="InterPro" id="IPR043502">
    <property type="entry name" value="DNA/RNA_pol_sf"/>
</dbReference>
<keyword evidence="8" id="KW-1185">Reference proteome</keyword>
<keyword evidence="4" id="KW-0378">Hydrolase</keyword>
<keyword evidence="2" id="KW-0479">Metal-binding</keyword>
<name>A0AA38SN42_9ASTR</name>
<dbReference type="PANTHER" id="PTHR42648">
    <property type="entry name" value="TRANSPOSASE, PUTATIVE-RELATED"/>
    <property type="match status" value="1"/>
</dbReference>
<dbReference type="GO" id="GO:0003676">
    <property type="term" value="F:nucleic acid binding"/>
    <property type="evidence" value="ECO:0007669"/>
    <property type="project" value="InterPro"/>
</dbReference>
<dbReference type="InterPro" id="IPR057670">
    <property type="entry name" value="SH3_retrovirus"/>
</dbReference>
<dbReference type="PANTHER" id="PTHR42648:SF22">
    <property type="entry name" value="REVERSE TRANSCRIPTASE TY1_COPIA-TYPE DOMAIN-CONTAINING PROTEIN"/>
    <property type="match status" value="1"/>
</dbReference>
<dbReference type="GO" id="GO:0006508">
    <property type="term" value="P:proteolysis"/>
    <property type="evidence" value="ECO:0007669"/>
    <property type="project" value="UniProtKB-KW"/>
</dbReference>
<dbReference type="InterPro" id="IPR036397">
    <property type="entry name" value="RNaseH_sf"/>
</dbReference>
<dbReference type="InterPro" id="IPR025724">
    <property type="entry name" value="GAG-pre-integrase_dom"/>
</dbReference>
<feature type="region of interest" description="Disordered" evidence="5">
    <location>
        <begin position="868"/>
        <end position="891"/>
    </location>
</feature>
<dbReference type="AlphaFoldDB" id="A0AA38SN42"/>
<feature type="region of interest" description="Disordered" evidence="5">
    <location>
        <begin position="242"/>
        <end position="297"/>
    </location>
</feature>
<evidence type="ECO:0000256" key="3">
    <source>
        <dbReference type="ARBA" id="ARBA00022750"/>
    </source>
</evidence>
<dbReference type="SUPFAM" id="SSF53098">
    <property type="entry name" value="Ribonuclease H-like"/>
    <property type="match status" value="1"/>
</dbReference>
<dbReference type="Pfam" id="PF13976">
    <property type="entry name" value="gag_pre-integrs"/>
    <property type="match status" value="1"/>
</dbReference>
<comment type="caution">
    <text evidence="7">The sequence shown here is derived from an EMBL/GenBank/DDBJ whole genome shotgun (WGS) entry which is preliminary data.</text>
</comment>
<dbReference type="GO" id="GO:0004190">
    <property type="term" value="F:aspartic-type endopeptidase activity"/>
    <property type="evidence" value="ECO:0007669"/>
    <property type="project" value="UniProtKB-KW"/>
</dbReference>
<dbReference type="Pfam" id="PF07727">
    <property type="entry name" value="RVT_2"/>
    <property type="match status" value="1"/>
</dbReference>
<feature type="compositionally biased region" description="Basic and acidic residues" evidence="5">
    <location>
        <begin position="244"/>
        <end position="268"/>
    </location>
</feature>
<dbReference type="InterPro" id="IPR039537">
    <property type="entry name" value="Retrotran_Ty1/copia-like"/>
</dbReference>
<evidence type="ECO:0000256" key="5">
    <source>
        <dbReference type="SAM" id="MobiDB-lite"/>
    </source>
</evidence>
<dbReference type="Pfam" id="PF25597">
    <property type="entry name" value="SH3_retrovirus"/>
    <property type="match status" value="1"/>
</dbReference>
<dbReference type="InterPro" id="IPR001584">
    <property type="entry name" value="Integrase_cat-core"/>
</dbReference>
<feature type="domain" description="Integrase catalytic" evidence="6">
    <location>
        <begin position="567"/>
        <end position="684"/>
    </location>
</feature>
<dbReference type="GO" id="GO:0015074">
    <property type="term" value="P:DNA integration"/>
    <property type="evidence" value="ECO:0007669"/>
    <property type="project" value="InterPro"/>
</dbReference>
<evidence type="ECO:0000259" key="6">
    <source>
        <dbReference type="PROSITE" id="PS50994"/>
    </source>
</evidence>
<evidence type="ECO:0000313" key="8">
    <source>
        <dbReference type="Proteomes" id="UP001172457"/>
    </source>
</evidence>
<keyword evidence="1" id="KW-0645">Protease</keyword>
<dbReference type="EMBL" id="JARYMX010000008">
    <property type="protein sequence ID" value="KAJ9539426.1"/>
    <property type="molecule type" value="Genomic_DNA"/>
</dbReference>
<dbReference type="InterPro" id="IPR012337">
    <property type="entry name" value="RNaseH-like_sf"/>
</dbReference>
<evidence type="ECO:0000313" key="7">
    <source>
        <dbReference type="EMBL" id="KAJ9539426.1"/>
    </source>
</evidence>